<dbReference type="Pfam" id="PF00072">
    <property type="entry name" value="Response_reg"/>
    <property type="match status" value="1"/>
</dbReference>
<feature type="domain" description="Response regulatory" evidence="3">
    <location>
        <begin position="11"/>
        <end position="124"/>
    </location>
</feature>
<keyword evidence="1 2" id="KW-0597">Phosphoprotein</keyword>
<feature type="modified residue" description="4-aspartylphosphate" evidence="2">
    <location>
        <position position="60"/>
    </location>
</feature>
<protein>
    <recommendedName>
        <fullName evidence="3">Response regulatory domain-containing protein</fullName>
    </recommendedName>
</protein>
<evidence type="ECO:0000256" key="1">
    <source>
        <dbReference type="ARBA" id="ARBA00022553"/>
    </source>
</evidence>
<proteinExistence type="predicted"/>
<reference evidence="5" key="1">
    <citation type="journal article" date="2019" name="Int. J. Syst. Evol. Microbiol.">
        <title>The Global Catalogue of Microorganisms (GCM) 10K type strain sequencing project: providing services to taxonomists for standard genome sequencing and annotation.</title>
        <authorList>
            <consortium name="The Broad Institute Genomics Platform"/>
            <consortium name="The Broad Institute Genome Sequencing Center for Infectious Disease"/>
            <person name="Wu L."/>
            <person name="Ma J."/>
        </authorList>
    </citation>
    <scope>NUCLEOTIDE SEQUENCE [LARGE SCALE GENOMIC DNA]</scope>
    <source>
        <strain evidence="5">KCTC 22558</strain>
    </source>
</reference>
<gene>
    <name evidence="4" type="ORF">GCM10008101_20440</name>
</gene>
<dbReference type="EMBL" id="BMXY01000002">
    <property type="protein sequence ID" value="GGZ66216.1"/>
    <property type="molecule type" value="Genomic_DNA"/>
</dbReference>
<name>A0ABQ3C3C4_9GAMM</name>
<accession>A0ABQ3C3C4</accession>
<keyword evidence="5" id="KW-1185">Reference proteome</keyword>
<sequence length="133" mass="14639">MSGRSPAQPPIILLVEDEPGIRESLELLLELEGFSVVSAANPVQALEKLRSLDCDLIITDQMMPRMDGLTFLRHVRAQPRLARTPAIMVSAVPRPPQLLESLADAFIGKPFEATRLLDTIRRLLASRAATDEA</sequence>
<comment type="caution">
    <text evidence="4">The sequence shown here is derived from an EMBL/GenBank/DDBJ whole genome shotgun (WGS) entry which is preliminary data.</text>
</comment>
<dbReference type="PANTHER" id="PTHR44591">
    <property type="entry name" value="STRESS RESPONSE REGULATOR PROTEIN 1"/>
    <property type="match status" value="1"/>
</dbReference>
<dbReference type="InterPro" id="IPR001789">
    <property type="entry name" value="Sig_transdc_resp-reg_receiver"/>
</dbReference>
<dbReference type="InterPro" id="IPR011006">
    <property type="entry name" value="CheY-like_superfamily"/>
</dbReference>
<evidence type="ECO:0000313" key="5">
    <source>
        <dbReference type="Proteomes" id="UP000643403"/>
    </source>
</evidence>
<organism evidence="4 5">
    <name type="scientific">Cognatilysobacter xinjiangensis</name>
    <dbReference type="NCBI Taxonomy" id="546892"/>
    <lineage>
        <taxon>Bacteria</taxon>
        <taxon>Pseudomonadati</taxon>
        <taxon>Pseudomonadota</taxon>
        <taxon>Gammaproteobacteria</taxon>
        <taxon>Lysobacterales</taxon>
        <taxon>Lysobacteraceae</taxon>
        <taxon>Cognatilysobacter</taxon>
    </lineage>
</organism>
<dbReference type="PROSITE" id="PS50110">
    <property type="entry name" value="RESPONSE_REGULATORY"/>
    <property type="match status" value="1"/>
</dbReference>
<dbReference type="InterPro" id="IPR050595">
    <property type="entry name" value="Bact_response_regulator"/>
</dbReference>
<dbReference type="SMART" id="SM00448">
    <property type="entry name" value="REC"/>
    <property type="match status" value="1"/>
</dbReference>
<dbReference type="SUPFAM" id="SSF52172">
    <property type="entry name" value="CheY-like"/>
    <property type="match status" value="1"/>
</dbReference>
<dbReference type="Proteomes" id="UP000643403">
    <property type="component" value="Unassembled WGS sequence"/>
</dbReference>
<dbReference type="Gene3D" id="3.40.50.2300">
    <property type="match status" value="1"/>
</dbReference>
<evidence type="ECO:0000256" key="2">
    <source>
        <dbReference type="PROSITE-ProRule" id="PRU00169"/>
    </source>
</evidence>
<dbReference type="RefSeq" id="WP_189449537.1">
    <property type="nucleotide sequence ID" value="NZ_BMXY01000002.1"/>
</dbReference>
<evidence type="ECO:0000313" key="4">
    <source>
        <dbReference type="EMBL" id="GGZ66216.1"/>
    </source>
</evidence>
<evidence type="ECO:0000259" key="3">
    <source>
        <dbReference type="PROSITE" id="PS50110"/>
    </source>
</evidence>
<dbReference type="PANTHER" id="PTHR44591:SF3">
    <property type="entry name" value="RESPONSE REGULATORY DOMAIN-CONTAINING PROTEIN"/>
    <property type="match status" value="1"/>
</dbReference>